<dbReference type="SMART" id="SM00747">
    <property type="entry name" value="CFEM"/>
    <property type="match status" value="1"/>
</dbReference>
<evidence type="ECO:0000313" key="17">
    <source>
        <dbReference type="EMBL" id="KAJ7346159.1"/>
    </source>
</evidence>
<dbReference type="GO" id="GO:0046872">
    <property type="term" value="F:metal ion binding"/>
    <property type="evidence" value="ECO:0007669"/>
    <property type="project" value="UniProtKB-KW"/>
</dbReference>
<proteinExistence type="inferred from homology"/>
<keyword evidence="18" id="KW-1185">Reference proteome</keyword>
<dbReference type="GO" id="GO:0005576">
    <property type="term" value="C:extracellular region"/>
    <property type="evidence" value="ECO:0007669"/>
    <property type="project" value="UniProtKB-SubCell"/>
</dbReference>
<dbReference type="AlphaFoldDB" id="A0AAD6ZYQ8"/>
<evidence type="ECO:0000313" key="18">
    <source>
        <dbReference type="Proteomes" id="UP001218218"/>
    </source>
</evidence>
<evidence type="ECO:0000256" key="3">
    <source>
        <dbReference type="ARBA" id="ARBA00010031"/>
    </source>
</evidence>
<sequence length="181" mass="17668">MVISKLAVPSIILLFACCTFAQVSMLPDCALGCARETATKAGCSVSDNACLCNNPGFASSVVGCARTTSCSPEEKTRVSDILAGMCDAASSGSASGIGTVSASVSPPGSSNPSSSDSASVTTVPSPISFSTSSSPSSSATSPAGTSSSAPSTSPSRGAAQQNRMGRAGVVGTLFAVSLGFF</sequence>
<dbReference type="EMBL" id="JARIHO010000021">
    <property type="protein sequence ID" value="KAJ7346159.1"/>
    <property type="molecule type" value="Genomic_DNA"/>
</dbReference>
<gene>
    <name evidence="17" type="ORF">DFH08DRAFT_870655</name>
</gene>
<evidence type="ECO:0000256" key="15">
    <source>
        <dbReference type="SAM" id="SignalP"/>
    </source>
</evidence>
<comment type="caution">
    <text evidence="17">The sequence shown here is derived from an EMBL/GenBank/DDBJ whole genome shotgun (WGS) entry which is preliminary data.</text>
</comment>
<keyword evidence="12" id="KW-0325">Glycoprotein</keyword>
<evidence type="ECO:0000256" key="6">
    <source>
        <dbReference type="ARBA" id="ARBA00022617"/>
    </source>
</evidence>
<organism evidence="17 18">
    <name type="scientific">Mycena albidolilacea</name>
    <dbReference type="NCBI Taxonomy" id="1033008"/>
    <lineage>
        <taxon>Eukaryota</taxon>
        <taxon>Fungi</taxon>
        <taxon>Dikarya</taxon>
        <taxon>Basidiomycota</taxon>
        <taxon>Agaricomycotina</taxon>
        <taxon>Agaricomycetes</taxon>
        <taxon>Agaricomycetidae</taxon>
        <taxon>Agaricales</taxon>
        <taxon>Marasmiineae</taxon>
        <taxon>Mycenaceae</taxon>
        <taxon>Mycena</taxon>
    </lineage>
</organism>
<protein>
    <recommendedName>
        <fullName evidence="16">CFEM domain-containing protein</fullName>
    </recommendedName>
</protein>
<feature type="domain" description="CFEM" evidence="16">
    <location>
        <begin position="3"/>
        <end position="113"/>
    </location>
</feature>
<evidence type="ECO:0000256" key="5">
    <source>
        <dbReference type="ARBA" id="ARBA00022525"/>
    </source>
</evidence>
<dbReference type="InterPro" id="IPR051735">
    <property type="entry name" value="CFEM_domain"/>
</dbReference>
<evidence type="ECO:0000259" key="16">
    <source>
        <dbReference type="PROSITE" id="PS52012"/>
    </source>
</evidence>
<keyword evidence="10" id="KW-0472">Membrane</keyword>
<keyword evidence="9" id="KW-0408">Iron</keyword>
<dbReference type="PANTHER" id="PTHR37928">
    <property type="entry name" value="CFEM DOMAIN PROTEIN (AFU_ORTHOLOGUE AFUA_6G14090)"/>
    <property type="match status" value="1"/>
</dbReference>
<evidence type="ECO:0000256" key="14">
    <source>
        <dbReference type="SAM" id="MobiDB-lite"/>
    </source>
</evidence>
<dbReference type="GO" id="GO:0005886">
    <property type="term" value="C:plasma membrane"/>
    <property type="evidence" value="ECO:0007669"/>
    <property type="project" value="UniProtKB-SubCell"/>
</dbReference>
<reference evidence="17" key="1">
    <citation type="submission" date="2023-03" db="EMBL/GenBank/DDBJ databases">
        <title>Massive genome expansion in bonnet fungi (Mycena s.s.) driven by repeated elements and novel gene families across ecological guilds.</title>
        <authorList>
            <consortium name="Lawrence Berkeley National Laboratory"/>
            <person name="Harder C.B."/>
            <person name="Miyauchi S."/>
            <person name="Viragh M."/>
            <person name="Kuo A."/>
            <person name="Thoen E."/>
            <person name="Andreopoulos B."/>
            <person name="Lu D."/>
            <person name="Skrede I."/>
            <person name="Drula E."/>
            <person name="Henrissat B."/>
            <person name="Morin E."/>
            <person name="Kohler A."/>
            <person name="Barry K."/>
            <person name="LaButti K."/>
            <person name="Morin E."/>
            <person name="Salamov A."/>
            <person name="Lipzen A."/>
            <person name="Mereny Z."/>
            <person name="Hegedus B."/>
            <person name="Baldrian P."/>
            <person name="Stursova M."/>
            <person name="Weitz H."/>
            <person name="Taylor A."/>
            <person name="Grigoriev I.V."/>
            <person name="Nagy L.G."/>
            <person name="Martin F."/>
            <person name="Kauserud H."/>
        </authorList>
    </citation>
    <scope>NUCLEOTIDE SEQUENCE</scope>
    <source>
        <strain evidence="17">CBHHK002</strain>
    </source>
</reference>
<keyword evidence="8 15" id="KW-0732">Signal</keyword>
<evidence type="ECO:0000256" key="2">
    <source>
        <dbReference type="ARBA" id="ARBA00004613"/>
    </source>
</evidence>
<accession>A0AAD6ZYQ8</accession>
<comment type="subcellular location">
    <subcellularLocation>
        <location evidence="1">Cell membrane</location>
        <topology evidence="1">Lipid-anchor</topology>
        <topology evidence="1">GPI-anchor</topology>
    </subcellularLocation>
    <subcellularLocation>
        <location evidence="2">Secreted</location>
    </subcellularLocation>
</comment>
<dbReference type="InterPro" id="IPR008427">
    <property type="entry name" value="Extracellular_membr_CFEM_dom"/>
</dbReference>
<keyword evidence="11" id="KW-1015">Disulfide bond</keyword>
<keyword evidence="4" id="KW-1003">Cell membrane</keyword>
<keyword evidence="5" id="KW-0964">Secreted</keyword>
<evidence type="ECO:0000256" key="1">
    <source>
        <dbReference type="ARBA" id="ARBA00004609"/>
    </source>
</evidence>
<evidence type="ECO:0000256" key="11">
    <source>
        <dbReference type="ARBA" id="ARBA00023157"/>
    </source>
</evidence>
<feature type="region of interest" description="Disordered" evidence="14">
    <location>
        <begin position="100"/>
        <end position="163"/>
    </location>
</feature>
<dbReference type="PROSITE" id="PS52012">
    <property type="entry name" value="CFEM"/>
    <property type="match status" value="1"/>
</dbReference>
<evidence type="ECO:0000256" key="4">
    <source>
        <dbReference type="ARBA" id="ARBA00022475"/>
    </source>
</evidence>
<evidence type="ECO:0000256" key="10">
    <source>
        <dbReference type="ARBA" id="ARBA00023136"/>
    </source>
</evidence>
<dbReference type="Pfam" id="PF05730">
    <property type="entry name" value="CFEM"/>
    <property type="match status" value="1"/>
</dbReference>
<evidence type="ECO:0000256" key="7">
    <source>
        <dbReference type="ARBA" id="ARBA00022723"/>
    </source>
</evidence>
<dbReference type="PROSITE" id="PS51257">
    <property type="entry name" value="PROKAR_LIPOPROTEIN"/>
    <property type="match status" value="1"/>
</dbReference>
<keyword evidence="13" id="KW-0449">Lipoprotein</keyword>
<name>A0AAD6ZYQ8_9AGAR</name>
<dbReference type="PANTHER" id="PTHR37928:SF2">
    <property type="entry name" value="GPI ANCHORED CFEM DOMAIN PROTEIN (AFU_ORTHOLOGUE AFUA_6G10580)"/>
    <property type="match status" value="1"/>
</dbReference>
<evidence type="ECO:0000256" key="13">
    <source>
        <dbReference type="ARBA" id="ARBA00023288"/>
    </source>
</evidence>
<keyword evidence="7" id="KW-0479">Metal-binding</keyword>
<evidence type="ECO:0000256" key="12">
    <source>
        <dbReference type="ARBA" id="ARBA00023180"/>
    </source>
</evidence>
<evidence type="ECO:0000256" key="8">
    <source>
        <dbReference type="ARBA" id="ARBA00022729"/>
    </source>
</evidence>
<comment type="similarity">
    <text evidence="3">Belongs to the RBT5 family.</text>
</comment>
<evidence type="ECO:0000256" key="9">
    <source>
        <dbReference type="ARBA" id="ARBA00023004"/>
    </source>
</evidence>
<feature type="chain" id="PRO_5042067050" description="CFEM domain-containing protein" evidence="15">
    <location>
        <begin position="22"/>
        <end position="181"/>
    </location>
</feature>
<feature type="compositionally biased region" description="Low complexity" evidence="14">
    <location>
        <begin position="100"/>
        <end position="155"/>
    </location>
</feature>
<dbReference type="Proteomes" id="UP001218218">
    <property type="component" value="Unassembled WGS sequence"/>
</dbReference>
<feature type="signal peptide" evidence="15">
    <location>
        <begin position="1"/>
        <end position="21"/>
    </location>
</feature>
<keyword evidence="6" id="KW-0349">Heme</keyword>